<name>A0A8T0U220_PANVG</name>
<evidence type="ECO:0000313" key="1">
    <source>
        <dbReference type="EMBL" id="KAG2615066.1"/>
    </source>
</evidence>
<dbReference type="EMBL" id="CM029042">
    <property type="protein sequence ID" value="KAG2615066.1"/>
    <property type="molecule type" value="Genomic_DNA"/>
</dbReference>
<evidence type="ECO:0000313" key="2">
    <source>
        <dbReference type="Proteomes" id="UP000823388"/>
    </source>
</evidence>
<keyword evidence="2" id="KW-1185">Reference proteome</keyword>
<accession>A0A8T0U220</accession>
<dbReference type="Proteomes" id="UP000823388">
    <property type="component" value="Chromosome 3N"/>
</dbReference>
<protein>
    <submittedName>
        <fullName evidence="1">Uncharacterized protein</fullName>
    </submittedName>
</protein>
<dbReference type="AlphaFoldDB" id="A0A8T0U220"/>
<proteinExistence type="predicted"/>
<comment type="caution">
    <text evidence="1">The sequence shown here is derived from an EMBL/GenBank/DDBJ whole genome shotgun (WGS) entry which is preliminary data.</text>
</comment>
<reference evidence="1" key="1">
    <citation type="submission" date="2020-05" db="EMBL/GenBank/DDBJ databases">
        <title>WGS assembly of Panicum virgatum.</title>
        <authorList>
            <person name="Lovell J.T."/>
            <person name="Jenkins J."/>
            <person name="Shu S."/>
            <person name="Juenger T.E."/>
            <person name="Schmutz J."/>
        </authorList>
    </citation>
    <scope>NUCLEOTIDE SEQUENCE</scope>
    <source>
        <strain evidence="1">AP13</strain>
    </source>
</reference>
<gene>
    <name evidence="1" type="ORF">PVAP13_3NG029390</name>
</gene>
<organism evidence="1 2">
    <name type="scientific">Panicum virgatum</name>
    <name type="common">Blackwell switchgrass</name>
    <dbReference type="NCBI Taxonomy" id="38727"/>
    <lineage>
        <taxon>Eukaryota</taxon>
        <taxon>Viridiplantae</taxon>
        <taxon>Streptophyta</taxon>
        <taxon>Embryophyta</taxon>
        <taxon>Tracheophyta</taxon>
        <taxon>Spermatophyta</taxon>
        <taxon>Magnoliopsida</taxon>
        <taxon>Liliopsida</taxon>
        <taxon>Poales</taxon>
        <taxon>Poaceae</taxon>
        <taxon>PACMAD clade</taxon>
        <taxon>Panicoideae</taxon>
        <taxon>Panicodae</taxon>
        <taxon>Paniceae</taxon>
        <taxon>Panicinae</taxon>
        <taxon>Panicum</taxon>
        <taxon>Panicum sect. Hiantes</taxon>
    </lineage>
</organism>
<sequence>MVSAVAPPLPLRGDRRGRGLGHDAHELGLFSLCAAAAVMRGLQVIPCLSRPSAAAAPAFSYTPLPSAAAASTPCVADDCSGQWAGDPSPSSSLLLSLSPLLLLSLLCDLFLRSVGCSSVAPTLIPALDNVYFTLVSLEAQDQIKFSSFQFCFCSCSFLFHGVFTFRLVLYFSN</sequence>